<dbReference type="InterPro" id="IPR001304">
    <property type="entry name" value="C-type_lectin-like"/>
</dbReference>
<feature type="domain" description="C-type lectin" evidence="7">
    <location>
        <begin position="109"/>
        <end position="201"/>
    </location>
</feature>
<reference evidence="8" key="2">
    <citation type="submission" date="2025-09" db="UniProtKB">
        <authorList>
            <consortium name="Ensembl"/>
        </authorList>
    </citation>
    <scope>IDENTIFICATION</scope>
</reference>
<accession>A0A8B9QFI1</accession>
<dbReference type="GO" id="GO:0008083">
    <property type="term" value="F:growth factor activity"/>
    <property type="evidence" value="ECO:0007669"/>
    <property type="project" value="TreeGrafter"/>
</dbReference>
<dbReference type="PROSITE" id="PS00615">
    <property type="entry name" value="C_TYPE_LECTIN_1"/>
    <property type="match status" value="1"/>
</dbReference>
<keyword evidence="2" id="KW-0964">Secreted</keyword>
<protein>
    <recommendedName>
        <fullName evidence="7">C-type lectin domain-containing protein</fullName>
    </recommendedName>
</protein>
<dbReference type="AlphaFoldDB" id="A0A8B9QFI1"/>
<dbReference type="SMART" id="SM00034">
    <property type="entry name" value="CLECT"/>
    <property type="match status" value="1"/>
</dbReference>
<dbReference type="InterPro" id="IPR018378">
    <property type="entry name" value="C-type_lectin_CS"/>
</dbReference>
<dbReference type="Proteomes" id="UP000694424">
    <property type="component" value="Unplaced"/>
</dbReference>
<keyword evidence="9" id="KW-1185">Reference proteome</keyword>
<dbReference type="PANTHER" id="PTHR22799">
    <property type="entry name" value="TETRANECTIN-RELATED"/>
    <property type="match status" value="1"/>
</dbReference>
<dbReference type="SUPFAM" id="SSF56436">
    <property type="entry name" value="C-type lectin-like"/>
    <property type="match status" value="1"/>
</dbReference>
<evidence type="ECO:0000256" key="4">
    <source>
        <dbReference type="ARBA" id="ARBA00022734"/>
    </source>
</evidence>
<keyword evidence="5" id="KW-1015">Disulfide bond</keyword>
<dbReference type="GO" id="GO:0005615">
    <property type="term" value="C:extracellular space"/>
    <property type="evidence" value="ECO:0007669"/>
    <property type="project" value="TreeGrafter"/>
</dbReference>
<evidence type="ECO:0000256" key="6">
    <source>
        <dbReference type="SAM" id="SignalP"/>
    </source>
</evidence>
<comment type="subcellular location">
    <subcellularLocation>
        <location evidence="1">Secreted</location>
    </subcellularLocation>
</comment>
<evidence type="ECO:0000256" key="2">
    <source>
        <dbReference type="ARBA" id="ARBA00022525"/>
    </source>
</evidence>
<dbReference type="Ensembl" id="ENSAOWT00000028570.1">
    <property type="protein sequence ID" value="ENSAOWP00000025203.1"/>
    <property type="gene ID" value="ENSAOWG00000017046.1"/>
</dbReference>
<name>A0A8B9QFI1_APTOW</name>
<evidence type="ECO:0000256" key="3">
    <source>
        <dbReference type="ARBA" id="ARBA00022729"/>
    </source>
</evidence>
<feature type="signal peptide" evidence="6">
    <location>
        <begin position="1"/>
        <end position="22"/>
    </location>
</feature>
<reference evidence="8" key="1">
    <citation type="submission" date="2025-08" db="UniProtKB">
        <authorList>
            <consortium name="Ensembl"/>
        </authorList>
    </citation>
    <scope>IDENTIFICATION</scope>
</reference>
<dbReference type="GO" id="GO:0030246">
    <property type="term" value="F:carbohydrate binding"/>
    <property type="evidence" value="ECO:0007669"/>
    <property type="project" value="UniProtKB-KW"/>
</dbReference>
<dbReference type="Gene3D" id="3.10.100.10">
    <property type="entry name" value="Mannose-Binding Protein A, subunit A"/>
    <property type="match status" value="1"/>
</dbReference>
<proteinExistence type="predicted"/>
<dbReference type="PANTHER" id="PTHR22799:SF1">
    <property type="entry name" value="C-TYPE LECTIN DOMAIN FAMILY 11 MEMBER A"/>
    <property type="match status" value="1"/>
</dbReference>
<dbReference type="InterPro" id="IPR016187">
    <property type="entry name" value="CTDL_fold"/>
</dbReference>
<evidence type="ECO:0000313" key="8">
    <source>
        <dbReference type="Ensembl" id="ENSAOWP00000025203.1"/>
    </source>
</evidence>
<dbReference type="PROSITE" id="PS50041">
    <property type="entry name" value="C_TYPE_LECTIN_2"/>
    <property type="match status" value="1"/>
</dbReference>
<sequence>MLSPSLFHKIFGAAFFLLTCYAQGNLAGIPSVPDFTHLPEDGVDEGFLPGIYFPSFVDNEMEDIILQLEYQISRLEGVLRLEGKITASGGKIFATNGKAADFYTTVQKCKQAGGSIATPRNQGENAAILYFVKQFNKYAYLGIKESLIPGKFHSLNGAELNYTNWYLREPSGKGKEECVEMYTDGTWNDKKCNQNHLIVCQF</sequence>
<evidence type="ECO:0000256" key="5">
    <source>
        <dbReference type="ARBA" id="ARBA00023157"/>
    </source>
</evidence>
<keyword evidence="3 6" id="KW-0732">Signal</keyword>
<evidence type="ECO:0000313" key="9">
    <source>
        <dbReference type="Proteomes" id="UP000694424"/>
    </source>
</evidence>
<dbReference type="InterPro" id="IPR051663">
    <property type="entry name" value="CLec_Tetranectin-domain"/>
</dbReference>
<keyword evidence="4" id="KW-0430">Lectin</keyword>
<feature type="chain" id="PRO_5034007170" description="C-type lectin domain-containing protein" evidence="6">
    <location>
        <begin position="23"/>
        <end position="202"/>
    </location>
</feature>
<evidence type="ECO:0000256" key="1">
    <source>
        <dbReference type="ARBA" id="ARBA00004613"/>
    </source>
</evidence>
<dbReference type="InterPro" id="IPR016186">
    <property type="entry name" value="C-type_lectin-like/link_sf"/>
</dbReference>
<dbReference type="Pfam" id="PF00059">
    <property type="entry name" value="Lectin_C"/>
    <property type="match status" value="1"/>
</dbReference>
<dbReference type="GO" id="GO:0001503">
    <property type="term" value="P:ossification"/>
    <property type="evidence" value="ECO:0007669"/>
    <property type="project" value="TreeGrafter"/>
</dbReference>
<evidence type="ECO:0000259" key="7">
    <source>
        <dbReference type="PROSITE" id="PS50041"/>
    </source>
</evidence>
<organism evidence="8 9">
    <name type="scientific">Apteryx owenii</name>
    <name type="common">Little spotted kiwi</name>
    <dbReference type="NCBI Taxonomy" id="8824"/>
    <lineage>
        <taxon>Eukaryota</taxon>
        <taxon>Metazoa</taxon>
        <taxon>Chordata</taxon>
        <taxon>Craniata</taxon>
        <taxon>Vertebrata</taxon>
        <taxon>Euteleostomi</taxon>
        <taxon>Archelosauria</taxon>
        <taxon>Archosauria</taxon>
        <taxon>Dinosauria</taxon>
        <taxon>Saurischia</taxon>
        <taxon>Theropoda</taxon>
        <taxon>Coelurosauria</taxon>
        <taxon>Aves</taxon>
        <taxon>Palaeognathae</taxon>
        <taxon>Apterygiformes</taxon>
        <taxon>Apterygidae</taxon>
        <taxon>Apteryx</taxon>
    </lineage>
</organism>